<sequence length="195" mass="22184">MSKADLLLKAQNSKRTLPKRDALPPTKTVLSDESTIIEKPTIQEEKPAPEAKPEKKEPSVKSEQPKKETTKKKNTSESKPEKKVSKNEGTINITVKYFEALDQEFFNAQATLKGKAKWQYLQILVEKDMKEKIDRTDDLHKEIKFMESSKPGNLPVTEETKQNLIKQAAMHSFSGVAPYVAYLVRKERLATPGWN</sequence>
<dbReference type="EMBL" id="OBMR01000014">
    <property type="protein sequence ID" value="SOC16359.1"/>
    <property type="molecule type" value="Genomic_DNA"/>
</dbReference>
<organism evidence="2 3">
    <name type="scientific">Pseudobutyrivibrio ruminis DSM 9787</name>
    <dbReference type="NCBI Taxonomy" id="1123011"/>
    <lineage>
        <taxon>Bacteria</taxon>
        <taxon>Bacillati</taxon>
        <taxon>Bacillota</taxon>
        <taxon>Clostridia</taxon>
        <taxon>Lachnospirales</taxon>
        <taxon>Lachnospiraceae</taxon>
        <taxon>Pseudobutyrivibrio</taxon>
    </lineage>
</organism>
<name>A0A285T4Q3_9FIRM</name>
<proteinExistence type="predicted"/>
<feature type="compositionally biased region" description="Basic and acidic residues" evidence="1">
    <location>
        <begin position="74"/>
        <end position="85"/>
    </location>
</feature>
<feature type="region of interest" description="Disordered" evidence="1">
    <location>
        <begin position="1"/>
        <end position="85"/>
    </location>
</feature>
<gene>
    <name evidence="2" type="ORF">SAMN02910411_0376</name>
</gene>
<protein>
    <submittedName>
        <fullName evidence="2">Uncharacterized protein</fullName>
    </submittedName>
</protein>
<feature type="compositionally biased region" description="Basic and acidic residues" evidence="1">
    <location>
        <begin position="41"/>
        <end position="68"/>
    </location>
</feature>
<evidence type="ECO:0000313" key="2">
    <source>
        <dbReference type="EMBL" id="SOC16359.1"/>
    </source>
</evidence>
<reference evidence="2 3" key="1">
    <citation type="submission" date="2017-08" db="EMBL/GenBank/DDBJ databases">
        <authorList>
            <person name="de Groot N.N."/>
        </authorList>
    </citation>
    <scope>NUCLEOTIDE SEQUENCE [LARGE SCALE GENOMIC DNA]</scope>
    <source>
        <strain evidence="2 3">DSM 9787</strain>
    </source>
</reference>
<evidence type="ECO:0000256" key="1">
    <source>
        <dbReference type="SAM" id="MobiDB-lite"/>
    </source>
</evidence>
<dbReference type="AlphaFoldDB" id="A0A285T4Q3"/>
<dbReference type="RefSeq" id="WP_097077162.1">
    <property type="nucleotide sequence ID" value="NZ_OBMR01000014.1"/>
</dbReference>
<accession>A0A285T4Q3</accession>
<evidence type="ECO:0000313" key="3">
    <source>
        <dbReference type="Proteomes" id="UP000219563"/>
    </source>
</evidence>
<dbReference type="Proteomes" id="UP000219563">
    <property type="component" value="Unassembled WGS sequence"/>
</dbReference>